<proteinExistence type="predicted"/>
<evidence type="ECO:0000313" key="4">
    <source>
        <dbReference type="Proteomes" id="UP000504634"/>
    </source>
</evidence>
<organism evidence="4 5">
    <name type="scientific">Drosophila lebanonensis</name>
    <name type="common">Fruit fly</name>
    <name type="synonym">Scaptodrosophila lebanonensis</name>
    <dbReference type="NCBI Taxonomy" id="7225"/>
    <lineage>
        <taxon>Eukaryota</taxon>
        <taxon>Metazoa</taxon>
        <taxon>Ecdysozoa</taxon>
        <taxon>Arthropoda</taxon>
        <taxon>Hexapoda</taxon>
        <taxon>Insecta</taxon>
        <taxon>Pterygota</taxon>
        <taxon>Neoptera</taxon>
        <taxon>Endopterygota</taxon>
        <taxon>Diptera</taxon>
        <taxon>Brachycera</taxon>
        <taxon>Muscomorpha</taxon>
        <taxon>Ephydroidea</taxon>
        <taxon>Drosophilidae</taxon>
        <taxon>Scaptodrosophila</taxon>
    </lineage>
</organism>
<evidence type="ECO:0000256" key="1">
    <source>
        <dbReference type="ARBA" id="ARBA00023054"/>
    </source>
</evidence>
<feature type="compositionally biased region" description="Basic and acidic residues" evidence="3">
    <location>
        <begin position="532"/>
        <end position="542"/>
    </location>
</feature>
<feature type="region of interest" description="Disordered" evidence="3">
    <location>
        <begin position="2235"/>
        <end position="2270"/>
    </location>
</feature>
<sequence>MAKDPANSRIPRFDGISRIPQPGSLPSGLTSHIRPPTAATALSTCVPANRTTHNFRKPAVPGIAGAPRPKSFQATGNKPELSNTLKKSASGGRLNNAVNLLSKQTTTVLKKYFGKPATSTSEPSQMTCSLPITPVPVPKRAMVYNEALTTSTPMPLLRSETFVYGDGNVDEADTGDGHPIVNTVPPLENGKERGHYQSTPLDVLRPPRIQSACDGTPRALPNIRSSNFGFSKTIDMDSSEIRNATIESACYETPSRTLLSTRISNIGFGKTIDIDSPGSRQANVTHSVAAMGRTMPVVCADVTDGDRLCSTDIEPGNEKADGTHTINTTATNFGMTMHVITAANLTNIIVGEPSSELASPLSNATYSRPGSMDNLPLLEHMSMPSGLNLVNVKPISGEDLHMEHEVNNSMDVTLMPMTPDKANMKLPLNSTLNTERLLDITGLQSPAHHIQLLNLTREFMETTPPQTLKLGQRSGVPQSLMYLTPQSATTTPDRNTNLKLGVLRHQQTPVPVHLLSPLLKGAQSDLVLPTRTPEDEEKKAMETDDTLVTTDEQQQLQHGSLQDVQQQQRHGKSKSRYSFGLDLPDSTLDCSIELVDNSFSSMAARNSLPGSNMSQSSSSQQLQQQLLKKQHSFDLDESLGILTPDQMKEFLDSTTNNMSSQNNLELPVSSNNPSGNRHGQRLSLQQLRMDQTPSPEELPLDPVEVKTDITELLLQQRKQQQTELPRAPQFQNASLQSQNGQNDPHSLLTDTEHSKAEPLSKSCNSKISNSFITSVTSVTSLDTGYQGDGEMSRPASRGACDHSPSNGGHARKLGVSRQPSFQQQPAAMAAPAAPMRRQDPMTDSDFFTESDADDVLQRGDRRAQVIDGQLYGPAHMQPSASVFISEDPQLEDSCMESSGIFTDVENRCDEDPSQMRRQHEHQDVDMSPDNEGGDDSTGTVRSQLRLRKNASGNALGQGRPHSSLLVHSNSCSAEERLSSSAGTTLSNRTSYCSVDGGSAALAIDSKSFNDGEALTLLAASQSDQRLSVERVDSSRAHGNGNCNDSGNGSNSISNNKNITSCSLTSLCPVQKSSSALSVEHFNASPSASSPSTSSSSSSSICTPKSCKSSKPTTSAVKSKRPSHSPLSSHTPPARKSHTPNKWDAVMHKIASNKPLIKTNYNDVKSKVSTTRPMTAVNAVSASPKSSTGSPGARASPIARASPSTGVRRSPSLTAARSGTASPATPKSKPQTLHIRRNIGSNGAGVKTATPSPPPPSSTSTRQPQDKGSVGVGVSAVRAPVAKSPTSPPPKRFQSSSSALTKRGRSYSKDSQKSSQSDLSLFGNGNEGVAVSPTTATSTSLAGSDSAKPLAKTQLRAAKKRDVRNLSISPTDLGPPPKTQQTVKGQSTRTKSSTPSPTATKKYTNTSNLVSTCTSTSSLKNAKPTRSDVVIVSKSQSAQSVVHPKLFQKQQPTKQPLLHQKPLYKISEQQPQAKVVVLQDLQKKEKERPKADSKESIRLDQTELHELTGTELQVPKCAESEVKTKGKTRASTPPTTNEAELRATRHDSVGQEAKYKKIIQASTPPRFDATKPNDCQRQSRTHDASNPEDANQSGVNVIATDDQPMTAGADGIAAEDCRVNLGSNCPHIAPEQKDVYAAHRTTETSTSSQCGRSQSPPPVKPKPATGSRAGRCRLSVTKDLCSKCPSLKPFVKNEHLDCTSLEHFVANTHNRQKEQDKQVLGLAMVVQHISDELLKTNKACNKKPKTDYSSECPYTLEQATELLKDAQRKCEELRGQVHEKEADWMKDEKEMEHMFNCEMQKVLESHEKERLMTIERFRELEARVQQKEEESEQCLQTYRAEMARKLTHKQEQLKAAEEQVHKLQSCLQQAEAQEQQLREKCQCLENSNASNMAIANHREQELSDRIKVLTKELNTMRTNMEFNERDLRDRLALSQDEVSVLRKTRHCPNESKNAPTDAEVCRLTSEADSLRCVLELKQSEISTLTKKNAELKRENDERMNIMNKLTLLEAQNEMIRTELEAKCEKEKEYVRQIEEIQKAHTHDNYKCQRLSLDNEVLQYTLKHRSEQLQLVEAKLAELSSDNSHNFTHNRSSLGNNCSSRCGNHTSPPVSPIVKGVIEKNDSVSWVLEMDDETPQVAASKMVRRAGSLRCSSERSPTQRRQLSVSAGNSLCCNGSPTAAHGASSGAAAGPNPLSQSMSATSVIRTHSNESESRPHSRARSLSVCSKGTCDGCEKHKYARKSARRQRSGGDLQVPDWNEEAMRTSSPNHEIMRPRSSTIKLASPPQSRSELFSRASKASTLITCDSSSLTSGERLDMHSAYPSALKKKFHEIQESAGEAMVSGTNSEDESCSASSEDMGSSSSSTASAGQQLQKQQPPSRLFIEEALLLERANSLNGTPMEVSWSEDAVDATESVYSNGA</sequence>
<feature type="compositionally biased region" description="Basic residues" evidence="3">
    <location>
        <begin position="2235"/>
        <end position="2245"/>
    </location>
</feature>
<feature type="compositionally biased region" description="Polar residues" evidence="3">
    <location>
        <begin position="546"/>
        <end position="568"/>
    </location>
</feature>
<dbReference type="CTD" id="33526"/>
<dbReference type="PANTHER" id="PTHR24200:SF11">
    <property type="entry name" value="TOUCAN, ISOFORM A"/>
    <property type="match status" value="1"/>
</dbReference>
<evidence type="ECO:0000256" key="3">
    <source>
        <dbReference type="SAM" id="MobiDB-lite"/>
    </source>
</evidence>
<feature type="region of interest" description="Disordered" evidence="3">
    <location>
        <begin position="910"/>
        <end position="939"/>
    </location>
</feature>
<feature type="compositionally biased region" description="Low complexity" evidence="3">
    <location>
        <begin position="614"/>
        <end position="627"/>
    </location>
</feature>
<feature type="region of interest" description="Disordered" evidence="3">
    <location>
        <begin position="605"/>
        <end position="629"/>
    </location>
</feature>
<feature type="compositionally biased region" description="Basic and acidic residues" evidence="3">
    <location>
        <begin position="1538"/>
        <end position="1554"/>
    </location>
</feature>
<feature type="region of interest" description="Disordered" evidence="3">
    <location>
        <begin position="653"/>
        <end position="680"/>
    </location>
</feature>
<keyword evidence="1 2" id="KW-0175">Coiled coil</keyword>
<reference evidence="5" key="1">
    <citation type="submission" date="2025-08" db="UniProtKB">
        <authorList>
            <consortium name="RefSeq"/>
        </authorList>
    </citation>
    <scope>IDENTIFICATION</scope>
    <source>
        <strain evidence="5">11010-0011.00</strain>
        <tissue evidence="5">Whole body</tissue>
    </source>
</reference>
<feature type="compositionally biased region" description="Low complexity" evidence="3">
    <location>
        <begin position="1267"/>
        <end position="1281"/>
    </location>
</feature>
<feature type="compositionally biased region" description="Basic and acidic residues" evidence="3">
    <location>
        <begin position="1026"/>
        <end position="1035"/>
    </location>
</feature>
<dbReference type="OrthoDB" id="10038993at2759"/>
<dbReference type="GO" id="GO:0008017">
    <property type="term" value="F:microtubule binding"/>
    <property type="evidence" value="ECO:0007669"/>
    <property type="project" value="TreeGrafter"/>
</dbReference>
<feature type="region of interest" description="Disordered" evidence="3">
    <location>
        <begin position="1519"/>
        <end position="1596"/>
    </location>
</feature>
<feature type="region of interest" description="Disordered" evidence="3">
    <location>
        <begin position="783"/>
        <end position="857"/>
    </location>
</feature>
<feature type="compositionally biased region" description="Polar residues" evidence="3">
    <location>
        <begin position="2194"/>
        <end position="2204"/>
    </location>
</feature>
<feature type="coiled-coil region" evidence="2">
    <location>
        <begin position="1973"/>
        <end position="2035"/>
    </location>
</feature>
<feature type="region of interest" description="Disordered" evidence="3">
    <location>
        <begin position="735"/>
        <end position="764"/>
    </location>
</feature>
<feature type="region of interest" description="Disordered" evidence="3">
    <location>
        <begin position="1022"/>
        <end position="1049"/>
    </location>
</feature>
<feature type="region of interest" description="Disordered" evidence="3">
    <location>
        <begin position="171"/>
        <end position="192"/>
    </location>
</feature>
<feature type="region of interest" description="Disordered" evidence="3">
    <location>
        <begin position="2334"/>
        <end position="2377"/>
    </location>
</feature>
<keyword evidence="4" id="KW-1185">Reference proteome</keyword>
<feature type="region of interest" description="Disordered" evidence="3">
    <location>
        <begin position="2176"/>
        <end position="2219"/>
    </location>
</feature>
<gene>
    <name evidence="5" type="primary">LOC115628493</name>
</gene>
<feature type="compositionally biased region" description="Low complexity" evidence="3">
    <location>
        <begin position="1038"/>
        <end position="1049"/>
    </location>
</feature>
<feature type="region of interest" description="Disordered" evidence="3">
    <location>
        <begin position="1082"/>
        <end position="1140"/>
    </location>
</feature>
<feature type="coiled-coil region" evidence="2">
    <location>
        <begin position="1755"/>
        <end position="1925"/>
    </location>
</feature>
<name>A0A6J2U060_DROLE</name>
<feature type="region of interest" description="Disordered" evidence="3">
    <location>
        <begin position="2395"/>
        <end position="2418"/>
    </location>
</feature>
<dbReference type="InterPro" id="IPR051293">
    <property type="entry name" value="MTUS1/CCDC69"/>
</dbReference>
<feature type="compositionally biased region" description="Low complexity" evidence="3">
    <location>
        <begin position="822"/>
        <end position="835"/>
    </location>
</feature>
<feature type="compositionally biased region" description="Low complexity" evidence="3">
    <location>
        <begin position="2349"/>
        <end position="2366"/>
    </location>
</feature>
<feature type="compositionally biased region" description="Polar residues" evidence="3">
    <location>
        <begin position="1204"/>
        <end position="1230"/>
    </location>
</feature>
<feature type="region of interest" description="Disordered" evidence="3">
    <location>
        <begin position="52"/>
        <end position="90"/>
    </location>
</feature>
<feature type="region of interest" description="Disordered" evidence="3">
    <location>
        <begin position="1174"/>
        <end position="1404"/>
    </location>
</feature>
<feature type="region of interest" description="Disordered" evidence="3">
    <location>
        <begin position="525"/>
        <end position="578"/>
    </location>
</feature>
<accession>A0A6J2U060</accession>
<dbReference type="GO" id="GO:0005737">
    <property type="term" value="C:cytoplasm"/>
    <property type="evidence" value="ECO:0007669"/>
    <property type="project" value="TreeGrafter"/>
</dbReference>
<evidence type="ECO:0000313" key="5">
    <source>
        <dbReference type="RefSeq" id="XP_030380487.1"/>
    </source>
</evidence>
<dbReference type="RefSeq" id="XP_030380487.1">
    <property type="nucleotide sequence ID" value="XM_030524627.1"/>
</dbReference>
<feature type="region of interest" description="Disordered" evidence="3">
    <location>
        <begin position="1"/>
        <end position="32"/>
    </location>
</feature>
<feature type="compositionally biased region" description="Low complexity" evidence="3">
    <location>
        <begin position="2176"/>
        <end position="2193"/>
    </location>
</feature>
<feature type="compositionally biased region" description="Low complexity" evidence="3">
    <location>
        <begin position="1189"/>
        <end position="1203"/>
    </location>
</feature>
<feature type="compositionally biased region" description="Polar residues" evidence="3">
    <location>
        <begin position="72"/>
        <end position="87"/>
    </location>
</feature>
<dbReference type="GeneID" id="115628493"/>
<dbReference type="GO" id="GO:0005634">
    <property type="term" value="C:nucleus"/>
    <property type="evidence" value="ECO:0007669"/>
    <property type="project" value="TreeGrafter"/>
</dbReference>
<feature type="compositionally biased region" description="Polar residues" evidence="3">
    <location>
        <begin position="1528"/>
        <end position="1537"/>
    </location>
</feature>
<dbReference type="Proteomes" id="UP000504634">
    <property type="component" value="Unplaced"/>
</dbReference>
<feature type="region of interest" description="Disordered" evidence="3">
    <location>
        <begin position="1638"/>
        <end position="1668"/>
    </location>
</feature>
<feature type="compositionally biased region" description="Low complexity" evidence="3">
    <location>
        <begin position="1386"/>
        <end position="1403"/>
    </location>
</feature>
<feature type="compositionally biased region" description="Low complexity" evidence="3">
    <location>
        <begin position="1329"/>
        <end position="1346"/>
    </location>
</feature>
<dbReference type="PANTHER" id="PTHR24200">
    <property type="entry name" value="TOUCAN, ISOFORM A"/>
    <property type="match status" value="1"/>
</dbReference>
<feature type="compositionally biased region" description="Polar residues" evidence="3">
    <location>
        <begin position="2367"/>
        <end position="2376"/>
    </location>
</feature>
<evidence type="ECO:0000256" key="2">
    <source>
        <dbReference type="SAM" id="Coils"/>
    </source>
</evidence>
<feature type="compositionally biased region" description="Polar residues" evidence="3">
    <location>
        <begin position="735"/>
        <end position="744"/>
    </location>
</feature>
<feature type="compositionally biased region" description="Polar residues" evidence="3">
    <location>
        <begin position="1642"/>
        <end position="1653"/>
    </location>
</feature>
<protein>
    <submittedName>
        <fullName evidence="5">Mucin-17 isoform X2</fullName>
    </submittedName>
</protein>
<feature type="compositionally biased region" description="Low complexity" evidence="3">
    <location>
        <begin position="1083"/>
        <end position="1115"/>
    </location>
</feature>
<feature type="compositionally biased region" description="Polar residues" evidence="3">
    <location>
        <begin position="1174"/>
        <end position="1188"/>
    </location>
</feature>